<sequence length="279" mass="29331">MRRLAARTLRRAWADRVLGLAAEAGFWALLSLTPLLLVLVAAIGYLPSLFGAGTVSEVETWILTVAGHVLAPSAVEEVIDPVLADVLRHGRGEIVSAGFLLALWSGSAAMNTYVNAITIAYGMHDLRPALRARALAFALYLGALGSGALVLPLLVATPDWILAATPADARPVVGPLVSVGYWPVLIVLCTGLLVVLYRAATPVRGRWRREVPGAVLAMLLWLGGSMTLRLFMSLVIAGNAAYGVLAAPAAALLFLYVTALAVLLGAELNAQIARSRPDG</sequence>
<accession>A0A7W7W0R9</accession>
<feature type="transmembrane region" description="Helical" evidence="6">
    <location>
        <begin position="242"/>
        <end position="266"/>
    </location>
</feature>
<feature type="transmembrane region" description="Helical" evidence="6">
    <location>
        <begin position="20"/>
        <end position="46"/>
    </location>
</feature>
<evidence type="ECO:0000256" key="5">
    <source>
        <dbReference type="ARBA" id="ARBA00023136"/>
    </source>
</evidence>
<keyword evidence="2" id="KW-1003">Cell membrane</keyword>
<keyword evidence="4 6" id="KW-1133">Transmembrane helix</keyword>
<keyword evidence="8" id="KW-1185">Reference proteome</keyword>
<feature type="transmembrane region" description="Helical" evidence="6">
    <location>
        <begin position="97"/>
        <end position="122"/>
    </location>
</feature>
<evidence type="ECO:0000313" key="8">
    <source>
        <dbReference type="Proteomes" id="UP000523007"/>
    </source>
</evidence>
<feature type="transmembrane region" description="Helical" evidence="6">
    <location>
        <begin position="176"/>
        <end position="199"/>
    </location>
</feature>
<evidence type="ECO:0000313" key="7">
    <source>
        <dbReference type="EMBL" id="MBB4929533.1"/>
    </source>
</evidence>
<dbReference type="EMBL" id="JACHJT010000001">
    <property type="protein sequence ID" value="MBB4929533.1"/>
    <property type="molecule type" value="Genomic_DNA"/>
</dbReference>
<protein>
    <submittedName>
        <fullName evidence="7">Membrane protein</fullName>
    </submittedName>
</protein>
<comment type="subcellular location">
    <subcellularLocation>
        <location evidence="1">Cell membrane</location>
        <topology evidence="1">Multi-pass membrane protein</topology>
    </subcellularLocation>
</comment>
<dbReference type="AlphaFoldDB" id="A0A7W7W0R9"/>
<reference evidence="7 8" key="1">
    <citation type="submission" date="2020-08" db="EMBL/GenBank/DDBJ databases">
        <title>Sequencing the genomes of 1000 actinobacteria strains.</title>
        <authorList>
            <person name="Klenk H.-P."/>
        </authorList>
    </citation>
    <scope>NUCLEOTIDE SEQUENCE [LARGE SCALE GENOMIC DNA]</scope>
    <source>
        <strain evidence="7 8">DSM 102030</strain>
    </source>
</reference>
<proteinExistence type="predicted"/>
<comment type="caution">
    <text evidence="7">The sequence shown here is derived from an EMBL/GenBank/DDBJ whole genome shotgun (WGS) entry which is preliminary data.</text>
</comment>
<evidence type="ECO:0000256" key="3">
    <source>
        <dbReference type="ARBA" id="ARBA00022692"/>
    </source>
</evidence>
<feature type="transmembrane region" description="Helical" evidence="6">
    <location>
        <begin position="211"/>
        <end position="236"/>
    </location>
</feature>
<evidence type="ECO:0000256" key="6">
    <source>
        <dbReference type="SAM" id="Phobius"/>
    </source>
</evidence>
<keyword evidence="5 6" id="KW-0472">Membrane</keyword>
<evidence type="ECO:0000256" key="4">
    <source>
        <dbReference type="ARBA" id="ARBA00022989"/>
    </source>
</evidence>
<dbReference type="PANTHER" id="PTHR30213">
    <property type="entry name" value="INNER MEMBRANE PROTEIN YHJD"/>
    <property type="match status" value="1"/>
</dbReference>
<dbReference type="Pfam" id="PF03631">
    <property type="entry name" value="Virul_fac_BrkB"/>
    <property type="match status" value="1"/>
</dbReference>
<organism evidence="7 8">
    <name type="scientific">Lipingzhangella halophila</name>
    <dbReference type="NCBI Taxonomy" id="1783352"/>
    <lineage>
        <taxon>Bacteria</taxon>
        <taxon>Bacillati</taxon>
        <taxon>Actinomycetota</taxon>
        <taxon>Actinomycetes</taxon>
        <taxon>Streptosporangiales</taxon>
        <taxon>Nocardiopsidaceae</taxon>
        <taxon>Lipingzhangella</taxon>
    </lineage>
</organism>
<dbReference type="RefSeq" id="WP_312885094.1">
    <property type="nucleotide sequence ID" value="NZ_JACHJT010000001.1"/>
</dbReference>
<dbReference type="InterPro" id="IPR017039">
    <property type="entry name" value="Virul_fac_BrkB"/>
</dbReference>
<name>A0A7W7W0R9_9ACTN</name>
<evidence type="ECO:0000256" key="1">
    <source>
        <dbReference type="ARBA" id="ARBA00004651"/>
    </source>
</evidence>
<dbReference type="GO" id="GO:0005886">
    <property type="term" value="C:plasma membrane"/>
    <property type="evidence" value="ECO:0007669"/>
    <property type="project" value="UniProtKB-SubCell"/>
</dbReference>
<evidence type="ECO:0000256" key="2">
    <source>
        <dbReference type="ARBA" id="ARBA00022475"/>
    </source>
</evidence>
<dbReference type="PIRSF" id="PIRSF035875">
    <property type="entry name" value="RNase_BN"/>
    <property type="match status" value="1"/>
</dbReference>
<dbReference type="PANTHER" id="PTHR30213:SF0">
    <property type="entry name" value="UPF0761 MEMBRANE PROTEIN YIHY"/>
    <property type="match status" value="1"/>
</dbReference>
<feature type="transmembrane region" description="Helical" evidence="6">
    <location>
        <begin position="134"/>
        <end position="156"/>
    </location>
</feature>
<gene>
    <name evidence="7" type="ORF">F4561_000353</name>
</gene>
<dbReference type="Proteomes" id="UP000523007">
    <property type="component" value="Unassembled WGS sequence"/>
</dbReference>
<keyword evidence="3 6" id="KW-0812">Transmembrane</keyword>